<feature type="region of interest" description="Disordered" evidence="6">
    <location>
        <begin position="729"/>
        <end position="773"/>
    </location>
</feature>
<evidence type="ECO:0000256" key="2">
    <source>
        <dbReference type="ARBA" id="ARBA00010123"/>
    </source>
</evidence>
<feature type="compositionally biased region" description="Basic and acidic residues" evidence="6">
    <location>
        <begin position="735"/>
        <end position="751"/>
    </location>
</feature>
<feature type="compositionally biased region" description="Low complexity" evidence="6">
    <location>
        <begin position="272"/>
        <end position="283"/>
    </location>
</feature>
<feature type="compositionally biased region" description="Basic and acidic residues" evidence="6">
    <location>
        <begin position="312"/>
        <end position="328"/>
    </location>
</feature>
<dbReference type="Gene3D" id="1.10.4150.10">
    <property type="entry name" value="SipA N-terminal domain-like"/>
    <property type="match status" value="1"/>
</dbReference>
<feature type="domain" description="Salmonella invasion protein A N-terminal" evidence="7">
    <location>
        <begin position="53"/>
        <end position="267"/>
    </location>
</feature>
<evidence type="ECO:0000256" key="5">
    <source>
        <dbReference type="ARBA" id="ARBA00023203"/>
    </source>
</evidence>
<evidence type="ECO:0000313" key="9">
    <source>
        <dbReference type="Proteomes" id="UP001224516"/>
    </source>
</evidence>
<protein>
    <recommendedName>
        <fullName evidence="7">Salmonella invasion protein A N-terminal domain-containing protein</fullName>
    </recommendedName>
</protein>
<keyword evidence="4" id="KW-0843">Virulence</keyword>
<evidence type="ECO:0000259" key="7">
    <source>
        <dbReference type="Pfam" id="PF09052"/>
    </source>
</evidence>
<sequence>MTIASSVLQRSHSCPDFSALRANSRPATALGQDLLRAQARPATLQRSHPLDPNQFATLFKQQSRDALFAAAASPEKQQQLRNMFDASRNTYAQHEIDAFAKLYSQLIAKPDLSEAAKQQLQALAQQYTDRILKDGLNDPSAFGAWEPKVSKHYEQRSKLEHQLAEFAKQHTEGDFLQLGNQFKDSVVMPFIQDYVQAQLGGRQLDDETLKNLPGLVDQAAKQAFDALREARAAMSDLHGFGVGKLARDLDTVAVLPLLLRNILAGLPKDTVSPSATPPAAEAAGPGGPTPAGPQQPAPGLGGITINMGGIHIDNRQHTDNSRHIDNSRRSTWQGGRVPRTSLAPQVKQCVNVNQRQGDSHGTQAGTGMAGLATERTELHMRGPRDERHTLQPKSQQGRPAAQQTDSQGMSATHAMRSDASSAQTSTQDERVLTTDSNSLRQTNAPGDTSLSQDAFAEQFKNLKFRDGPLRNPQHPDYLRSARFQSQDDRLPAERLLVSLLRDALEPHPAQPLETRLAFDRVRNQVLPNDPSGTGGKQDEVLRAFAQGDASKTHIHYAMQLSKLLVKHPLHDQLRSEAQLLARSTNLLNGGGNPLLIPFLSALGVGHASATTTSSSASSLRQMVRGVGTGPIARADAAIMTDGVENAVTMARQQATDEPAQPFRSVASLDLRLAGGAKLVKAAGVSPGTSLSPGAVMPNDAAKTGFRAQDNAEQTTAVDTAVETMMKTGAALSPVQERREGTTEHSAADRDTLSQSQGAGETSSPRSEAGSIRFQKPAVSATVTADASKDADSFAGLNLQTPRALYTLSTAASRQRQQQAGLFNAEKELLRACMDGLELQPNQPQAARAAFAELRFKMVNGQHGTVSQDDAQKLRRLLDSNVKQLAERKQALSKLVGDMVRQNGMFPSRAKTESAPPVVATVMEWLQGGQWQDWVDQQRPAKRSEPLALNPSTLSTDGLHFDVRNLRRESKH</sequence>
<evidence type="ECO:0000256" key="1">
    <source>
        <dbReference type="ARBA" id="ARBA00004613"/>
    </source>
</evidence>
<dbReference type="SUPFAM" id="SSF140746">
    <property type="entry name" value="SipA N-terminal domain-like"/>
    <property type="match status" value="1"/>
</dbReference>
<evidence type="ECO:0000256" key="4">
    <source>
        <dbReference type="ARBA" id="ARBA00023026"/>
    </source>
</evidence>
<accession>A0ABU8V2K1</accession>
<dbReference type="EMBL" id="JAVFJF020000017">
    <property type="protein sequence ID" value="MEJ8675068.1"/>
    <property type="molecule type" value="Genomic_DNA"/>
</dbReference>
<dbReference type="RefSeq" id="WP_307912632.1">
    <property type="nucleotide sequence ID" value="NZ_JAVFJF020000017.1"/>
</dbReference>
<reference evidence="8 9" key="1">
    <citation type="submission" date="2023-12" db="EMBL/GenBank/DDBJ databases">
        <title>Evaluation and characterization of a potential secondary metabolite violacein from indigenous Chromobacterium amazonense SAM215.</title>
        <authorList>
            <person name="Tarafdar M.R."/>
            <person name="Abedin S.M."/>
            <person name="Atiqua A."/>
            <person name="Saha A."/>
            <person name="Khan S.N."/>
        </authorList>
    </citation>
    <scope>NUCLEOTIDE SEQUENCE [LARGE SCALE GENOMIC DNA]</scope>
    <source>
        <strain evidence="8 9">SAM215</strain>
    </source>
</reference>
<keyword evidence="9" id="KW-1185">Reference proteome</keyword>
<gene>
    <name evidence="8" type="ORF">QCL97_010065</name>
</gene>
<comment type="caution">
    <text evidence="8">The sequence shown here is derived from an EMBL/GenBank/DDBJ whole genome shotgun (WGS) entry which is preliminary data.</text>
</comment>
<name>A0ABU8V2K1_9NEIS</name>
<keyword evidence="3" id="KW-0964">Secreted</keyword>
<feature type="compositionally biased region" description="Pro residues" evidence="6">
    <location>
        <begin position="287"/>
        <end position="296"/>
    </location>
</feature>
<evidence type="ECO:0000313" key="8">
    <source>
        <dbReference type="EMBL" id="MEJ8675068.1"/>
    </source>
</evidence>
<feature type="compositionally biased region" description="Polar residues" evidence="6">
    <location>
        <begin position="391"/>
        <end position="410"/>
    </location>
</feature>
<organism evidence="8 9">
    <name type="scientific">Chromobacterium amazonense</name>
    <dbReference type="NCBI Taxonomy" id="1382803"/>
    <lineage>
        <taxon>Bacteria</taxon>
        <taxon>Pseudomonadati</taxon>
        <taxon>Pseudomonadota</taxon>
        <taxon>Betaproteobacteria</taxon>
        <taxon>Neisseriales</taxon>
        <taxon>Chromobacteriaceae</taxon>
        <taxon>Chromobacterium</taxon>
    </lineage>
</organism>
<evidence type="ECO:0000256" key="3">
    <source>
        <dbReference type="ARBA" id="ARBA00022525"/>
    </source>
</evidence>
<dbReference type="Gene3D" id="1.10.4110.10">
    <property type="entry name" value="Salmonella invasion protein A, C-terminal actin-binding domain"/>
    <property type="match status" value="2"/>
</dbReference>
<evidence type="ECO:0000256" key="6">
    <source>
        <dbReference type="SAM" id="MobiDB-lite"/>
    </source>
</evidence>
<dbReference type="Proteomes" id="UP001224516">
    <property type="component" value="Unassembled WGS sequence"/>
</dbReference>
<keyword evidence="5" id="KW-0009">Actin-binding</keyword>
<dbReference type="Pfam" id="PF09052">
    <property type="entry name" value="SipA"/>
    <property type="match status" value="1"/>
</dbReference>
<feature type="compositionally biased region" description="Polar residues" evidence="6">
    <location>
        <begin position="433"/>
        <end position="451"/>
    </location>
</feature>
<feature type="region of interest" description="Disordered" evidence="6">
    <location>
        <begin position="267"/>
        <end position="347"/>
    </location>
</feature>
<feature type="compositionally biased region" description="Polar residues" evidence="6">
    <location>
        <begin position="752"/>
        <end position="765"/>
    </location>
</feature>
<comment type="similarity">
    <text evidence="2">Belongs to the SipA/IpaA family.</text>
</comment>
<dbReference type="InterPro" id="IPR023225">
    <property type="entry name" value="SipA_chaperone-bd"/>
</dbReference>
<comment type="subcellular location">
    <subcellularLocation>
        <location evidence="1">Secreted</location>
    </subcellularLocation>
</comment>
<proteinExistence type="inferred from homology"/>
<dbReference type="InterPro" id="IPR015138">
    <property type="entry name" value="SipA_N"/>
</dbReference>
<feature type="region of interest" description="Disordered" evidence="6">
    <location>
        <begin position="385"/>
        <end position="451"/>
    </location>
</feature>
<dbReference type="InterPro" id="IPR023224">
    <property type="entry name" value="SipA_actin-bd_C_sf"/>
</dbReference>